<sequence length="155" mass="17177">MLLNNVFVILVLTFVSKSVLGKPASARDKSSSAICYDLNCPDSTKVCGKRSETSSTDKTKLNVQIQCLDSLQNIILSKNTTEDNPFSPGVYYKGSKLSSVIKSDSLFLDFSVTNTDDDDDQEIHLFPVYLTHDSDDYPSRPKTGPKSEVEDLNNR</sequence>
<accession>A0A9N9MR38</accession>
<feature type="signal peptide" evidence="2">
    <location>
        <begin position="1"/>
        <end position="21"/>
    </location>
</feature>
<reference evidence="3" key="1">
    <citation type="submission" date="2022-01" db="EMBL/GenBank/DDBJ databases">
        <authorList>
            <person name="King R."/>
        </authorList>
    </citation>
    <scope>NUCLEOTIDE SEQUENCE</scope>
</reference>
<dbReference type="AlphaFoldDB" id="A0A9N9MR38"/>
<evidence type="ECO:0000313" key="4">
    <source>
        <dbReference type="Proteomes" id="UP001152799"/>
    </source>
</evidence>
<keyword evidence="4" id="KW-1185">Reference proteome</keyword>
<evidence type="ECO:0000256" key="2">
    <source>
        <dbReference type="SAM" id="SignalP"/>
    </source>
</evidence>
<name>A0A9N9MR38_9CUCU</name>
<dbReference type="Proteomes" id="UP001152799">
    <property type="component" value="Chromosome 4"/>
</dbReference>
<dbReference type="EMBL" id="OU892280">
    <property type="protein sequence ID" value="CAG9768214.1"/>
    <property type="molecule type" value="Genomic_DNA"/>
</dbReference>
<gene>
    <name evidence="3" type="ORF">CEUTPL_LOCUS8761</name>
</gene>
<dbReference type="OrthoDB" id="6775673at2759"/>
<feature type="chain" id="PRO_5040152116" evidence="2">
    <location>
        <begin position="22"/>
        <end position="155"/>
    </location>
</feature>
<keyword evidence="2" id="KW-0732">Signal</keyword>
<evidence type="ECO:0000313" key="3">
    <source>
        <dbReference type="EMBL" id="CAG9768214.1"/>
    </source>
</evidence>
<evidence type="ECO:0000256" key="1">
    <source>
        <dbReference type="SAM" id="MobiDB-lite"/>
    </source>
</evidence>
<protein>
    <submittedName>
        <fullName evidence="3">Uncharacterized protein</fullName>
    </submittedName>
</protein>
<organism evidence="3 4">
    <name type="scientific">Ceutorhynchus assimilis</name>
    <name type="common">cabbage seed weevil</name>
    <dbReference type="NCBI Taxonomy" id="467358"/>
    <lineage>
        <taxon>Eukaryota</taxon>
        <taxon>Metazoa</taxon>
        <taxon>Ecdysozoa</taxon>
        <taxon>Arthropoda</taxon>
        <taxon>Hexapoda</taxon>
        <taxon>Insecta</taxon>
        <taxon>Pterygota</taxon>
        <taxon>Neoptera</taxon>
        <taxon>Endopterygota</taxon>
        <taxon>Coleoptera</taxon>
        <taxon>Polyphaga</taxon>
        <taxon>Cucujiformia</taxon>
        <taxon>Curculionidae</taxon>
        <taxon>Ceutorhynchinae</taxon>
        <taxon>Ceutorhynchus</taxon>
    </lineage>
</organism>
<proteinExistence type="predicted"/>
<feature type="region of interest" description="Disordered" evidence="1">
    <location>
        <begin position="133"/>
        <end position="155"/>
    </location>
</feature>